<keyword evidence="5 10" id="KW-0328">Glycosyltransferase</keyword>
<dbReference type="GO" id="GO:0004134">
    <property type="term" value="F:4-alpha-glucanotransferase activity"/>
    <property type="evidence" value="ECO:0007669"/>
    <property type="project" value="UniProtKB-EC"/>
</dbReference>
<evidence type="ECO:0000256" key="2">
    <source>
        <dbReference type="ARBA" id="ARBA00005684"/>
    </source>
</evidence>
<dbReference type="NCBIfam" id="NF011080">
    <property type="entry name" value="PRK14508.1-3"/>
    <property type="match status" value="1"/>
</dbReference>
<dbReference type="InterPro" id="IPR003385">
    <property type="entry name" value="Glyco_hydro_77"/>
</dbReference>
<protein>
    <recommendedName>
        <fullName evidence="4 10">4-alpha-glucanotransferase</fullName>
        <ecNumber evidence="3 10">2.4.1.25</ecNumber>
    </recommendedName>
    <alternativeName>
        <fullName evidence="8 10">Amylomaltase</fullName>
    </alternativeName>
    <alternativeName>
        <fullName evidence="9 10">Disproportionating enzyme</fullName>
    </alternativeName>
</protein>
<evidence type="ECO:0000313" key="13">
    <source>
        <dbReference type="Proteomes" id="UP000253606"/>
    </source>
</evidence>
<dbReference type="KEGG" id="abas:ACPOL_5755"/>
<feature type="region of interest" description="Disordered" evidence="11">
    <location>
        <begin position="499"/>
        <end position="525"/>
    </location>
</feature>
<reference evidence="12 13" key="1">
    <citation type="journal article" date="2018" name="Front. Microbiol.">
        <title>Hydrolytic Capabilities as a Key to Environmental Success: Chitinolytic and Cellulolytic Acidobacteria From Acidic Sub-arctic Soils and Boreal Peatlands.</title>
        <authorList>
            <person name="Belova S.E."/>
            <person name="Ravin N.V."/>
            <person name="Pankratov T.A."/>
            <person name="Rakitin A.L."/>
            <person name="Ivanova A.A."/>
            <person name="Beletsky A.V."/>
            <person name="Mardanov A.V."/>
            <person name="Sinninghe Damste J.S."/>
            <person name="Dedysh S.N."/>
        </authorList>
    </citation>
    <scope>NUCLEOTIDE SEQUENCE [LARGE SCALE GENOMIC DNA]</scope>
    <source>
        <strain evidence="12 13">SBC82</strain>
    </source>
</reference>
<evidence type="ECO:0000256" key="4">
    <source>
        <dbReference type="ARBA" id="ARBA00020295"/>
    </source>
</evidence>
<keyword evidence="13" id="KW-1185">Reference proteome</keyword>
<dbReference type="Pfam" id="PF02446">
    <property type="entry name" value="Glyco_hydro_77"/>
    <property type="match status" value="1"/>
</dbReference>
<keyword evidence="6 10" id="KW-0808">Transferase</keyword>
<gene>
    <name evidence="12" type="ORF">ACPOL_5755</name>
</gene>
<dbReference type="RefSeq" id="WP_114209654.1">
    <property type="nucleotide sequence ID" value="NZ_CP030840.1"/>
</dbReference>
<comment type="catalytic activity">
    <reaction evidence="1 10">
        <text>Transfers a segment of a (1-&gt;4)-alpha-D-glucan to a new position in an acceptor, which may be glucose or a (1-&gt;4)-alpha-D-glucan.</text>
        <dbReference type="EC" id="2.4.1.25"/>
    </reaction>
</comment>
<evidence type="ECO:0000256" key="11">
    <source>
        <dbReference type="SAM" id="MobiDB-lite"/>
    </source>
</evidence>
<accession>A0A2Z5G7E9</accession>
<evidence type="ECO:0000256" key="6">
    <source>
        <dbReference type="ARBA" id="ARBA00022679"/>
    </source>
</evidence>
<feature type="compositionally biased region" description="Basic and acidic residues" evidence="11">
    <location>
        <begin position="499"/>
        <end position="516"/>
    </location>
</feature>
<evidence type="ECO:0000256" key="3">
    <source>
        <dbReference type="ARBA" id="ARBA00012560"/>
    </source>
</evidence>
<evidence type="ECO:0000256" key="1">
    <source>
        <dbReference type="ARBA" id="ARBA00000439"/>
    </source>
</evidence>
<dbReference type="Gene3D" id="3.20.20.80">
    <property type="entry name" value="Glycosidases"/>
    <property type="match status" value="1"/>
</dbReference>
<evidence type="ECO:0000313" key="12">
    <source>
        <dbReference type="EMBL" id="AXC15001.1"/>
    </source>
</evidence>
<dbReference type="Proteomes" id="UP000253606">
    <property type="component" value="Chromosome"/>
</dbReference>
<evidence type="ECO:0000256" key="8">
    <source>
        <dbReference type="ARBA" id="ARBA00031423"/>
    </source>
</evidence>
<dbReference type="EC" id="2.4.1.25" evidence="3 10"/>
<dbReference type="OrthoDB" id="9811841at2"/>
<evidence type="ECO:0000256" key="10">
    <source>
        <dbReference type="RuleBase" id="RU361207"/>
    </source>
</evidence>
<name>A0A2Z5G7E9_9BACT</name>
<evidence type="ECO:0000256" key="7">
    <source>
        <dbReference type="ARBA" id="ARBA00023277"/>
    </source>
</evidence>
<evidence type="ECO:0000256" key="9">
    <source>
        <dbReference type="ARBA" id="ARBA00031501"/>
    </source>
</evidence>
<proteinExistence type="inferred from homology"/>
<organism evidence="12 13">
    <name type="scientific">Acidisarcina polymorpha</name>
    <dbReference type="NCBI Taxonomy" id="2211140"/>
    <lineage>
        <taxon>Bacteria</taxon>
        <taxon>Pseudomonadati</taxon>
        <taxon>Acidobacteriota</taxon>
        <taxon>Terriglobia</taxon>
        <taxon>Terriglobales</taxon>
        <taxon>Acidobacteriaceae</taxon>
        <taxon>Acidisarcina</taxon>
    </lineage>
</organism>
<dbReference type="NCBIfam" id="TIGR00217">
    <property type="entry name" value="malQ"/>
    <property type="match status" value="1"/>
</dbReference>
<dbReference type="AlphaFoldDB" id="A0A2Z5G7E9"/>
<evidence type="ECO:0000256" key="5">
    <source>
        <dbReference type="ARBA" id="ARBA00022676"/>
    </source>
</evidence>
<keyword evidence="7 10" id="KW-0119">Carbohydrate metabolism</keyword>
<sequence length="525" mass="59502">MPFDRSSGLLLHITSLPSYGGIGDFGPAAYQFADFLAAAKQKYWQVLPLSPVGYGNSPYAALSAFAGNPLLISLERLAEWGWIAGDHLANLPGKTGNVRFDEVYDTKLPLLHRAAENFLANHDSLGAHAAAQWQRFEDYCKANSSWLNDWAFYNVLRTKYKTGAWYAWPQDLARRQPEALAQVREEQGRELAIEQIIQFAFDEQWKDLRAYSLERGIRFIGDVAIFVSYDSADVWTHSGAFELNDDLTPVRVSGVPPDYFSWKGQRWGNPLYRWDALESQGFDWWVSRIQRAKELYDVIRLDHFRGFEAYWAIPSEDDTAVNGKWVKAPGAALFARLREALGELPFIAEDLGVITEEVDALREAFGMPGMRILQFGFGDRGSHNYLPHRYVPNTVVYTGTHDNDTTRGWWEHGASAEEKASLRTYLHPDVDGVVWAMIRAAATSVADMCLFPLQDILELGSEARMNTPSQPENNWGWRYQEGALRPEFAAQLAALMEMTDRDDYRDPQKEDPREEADPALAAQAR</sequence>
<dbReference type="PANTHER" id="PTHR32438:SF5">
    <property type="entry name" value="4-ALPHA-GLUCANOTRANSFERASE DPE1, CHLOROPLASTIC_AMYLOPLASTIC"/>
    <property type="match status" value="1"/>
</dbReference>
<dbReference type="InterPro" id="IPR017853">
    <property type="entry name" value="GH"/>
</dbReference>
<dbReference type="GO" id="GO:0005975">
    <property type="term" value="P:carbohydrate metabolic process"/>
    <property type="evidence" value="ECO:0007669"/>
    <property type="project" value="InterPro"/>
</dbReference>
<comment type="similarity">
    <text evidence="2 10">Belongs to the disproportionating enzyme family.</text>
</comment>
<dbReference type="EMBL" id="CP030840">
    <property type="protein sequence ID" value="AXC15001.1"/>
    <property type="molecule type" value="Genomic_DNA"/>
</dbReference>
<dbReference type="SUPFAM" id="SSF51445">
    <property type="entry name" value="(Trans)glycosidases"/>
    <property type="match status" value="1"/>
</dbReference>
<dbReference type="PANTHER" id="PTHR32438">
    <property type="entry name" value="4-ALPHA-GLUCANOTRANSFERASE DPE1, CHLOROPLASTIC/AMYLOPLASTIC"/>
    <property type="match status" value="1"/>
</dbReference>